<name>A0A1I5HP49_9ACTN</name>
<keyword evidence="2" id="KW-1185">Reference proteome</keyword>
<reference evidence="2" key="1">
    <citation type="submission" date="2016-10" db="EMBL/GenBank/DDBJ databases">
        <authorList>
            <person name="Varghese N."/>
            <person name="Submissions S."/>
        </authorList>
    </citation>
    <scope>NUCLEOTIDE SEQUENCE [LARGE SCALE GENOMIC DNA]</scope>
    <source>
        <strain evidence="2">DSM 43161</strain>
    </source>
</reference>
<evidence type="ECO:0000313" key="1">
    <source>
        <dbReference type="EMBL" id="SFO50033.1"/>
    </source>
</evidence>
<proteinExistence type="predicted"/>
<protein>
    <submittedName>
        <fullName evidence="1">Uncharacterized protein</fullName>
    </submittedName>
</protein>
<gene>
    <name evidence="1" type="ORF">SAMN05660359_03883</name>
</gene>
<sequence length="63" mass="7257">MCVLRVWRYGEAMVVRLHMRADVESPATERVVLVREVEPAVAEIRVFLEQFQHPAEPPELSSP</sequence>
<organism evidence="1 2">
    <name type="scientific">Geodermatophilus obscurus</name>
    <dbReference type="NCBI Taxonomy" id="1861"/>
    <lineage>
        <taxon>Bacteria</taxon>
        <taxon>Bacillati</taxon>
        <taxon>Actinomycetota</taxon>
        <taxon>Actinomycetes</taxon>
        <taxon>Geodermatophilales</taxon>
        <taxon>Geodermatophilaceae</taxon>
        <taxon>Geodermatophilus</taxon>
    </lineage>
</organism>
<dbReference type="EMBL" id="FOWE01000010">
    <property type="protein sequence ID" value="SFO50033.1"/>
    <property type="molecule type" value="Genomic_DNA"/>
</dbReference>
<accession>A0A1I5HP49</accession>
<evidence type="ECO:0000313" key="2">
    <source>
        <dbReference type="Proteomes" id="UP000183642"/>
    </source>
</evidence>
<dbReference type="Proteomes" id="UP000183642">
    <property type="component" value="Unassembled WGS sequence"/>
</dbReference>
<dbReference type="AlphaFoldDB" id="A0A1I5HP49"/>